<evidence type="ECO:0000313" key="3">
    <source>
        <dbReference type="Proteomes" id="UP000064201"/>
    </source>
</evidence>
<evidence type="ECO:0000259" key="1">
    <source>
        <dbReference type="PROSITE" id="PS50206"/>
    </source>
</evidence>
<protein>
    <submittedName>
        <fullName evidence="2">Rhodanese</fullName>
    </submittedName>
</protein>
<accession>A0A0G3G3C1</accession>
<reference evidence="2 3" key="1">
    <citation type="submission" date="2015-04" db="EMBL/GenBank/DDBJ databases">
        <title>Complete Sequence for the Genome of the Thioalkalivibrio versutus D301.</title>
        <authorList>
            <person name="Mu T."/>
            <person name="Zhou J."/>
            <person name="Xu X."/>
        </authorList>
    </citation>
    <scope>NUCLEOTIDE SEQUENCE [LARGE SCALE GENOMIC DNA]</scope>
    <source>
        <strain evidence="2 3">D301</strain>
    </source>
</reference>
<dbReference type="AlphaFoldDB" id="A0A0G3G3C1"/>
<dbReference type="PROSITE" id="PS50206">
    <property type="entry name" value="RHODANESE_3"/>
    <property type="match status" value="1"/>
</dbReference>
<gene>
    <name evidence="2" type="ORF">TVD_10185</name>
</gene>
<proteinExistence type="predicted"/>
<sequence length="154" mass="17503">MRRAGRAWPRWIAVFGVLLALVVGNVAAAQGPYRAPAAIPGTQTIEASEAWALFRAGVPFVDTRLRADFEAGRVPEARNLTIMRDLDDERNRFTRENLLEFIGELDAPVVMYCNERDCWRTEAATRRALGWGFTNLYYFPGGFPEWIRSGYPFE</sequence>
<dbReference type="STRING" id="106634.TVD_10185"/>
<dbReference type="CDD" id="cd00158">
    <property type="entry name" value="RHOD"/>
    <property type="match status" value="1"/>
</dbReference>
<name>A0A0G3G3C1_9GAMM</name>
<dbReference type="EMBL" id="CP011367">
    <property type="protein sequence ID" value="AKJ95703.1"/>
    <property type="molecule type" value="Genomic_DNA"/>
</dbReference>
<dbReference type="SUPFAM" id="SSF52821">
    <property type="entry name" value="Rhodanese/Cell cycle control phosphatase"/>
    <property type="match status" value="1"/>
</dbReference>
<dbReference type="KEGG" id="tvr:TVD_10185"/>
<dbReference type="PATRIC" id="fig|106634.4.peg.2086"/>
<dbReference type="InterPro" id="IPR001763">
    <property type="entry name" value="Rhodanese-like_dom"/>
</dbReference>
<evidence type="ECO:0000313" key="2">
    <source>
        <dbReference type="EMBL" id="AKJ95703.1"/>
    </source>
</evidence>
<dbReference type="Pfam" id="PF00581">
    <property type="entry name" value="Rhodanese"/>
    <property type="match status" value="1"/>
</dbReference>
<dbReference type="RefSeq" id="WP_047251546.1">
    <property type="nucleotide sequence ID" value="NZ_CP011367.1"/>
</dbReference>
<dbReference type="Gene3D" id="3.40.250.10">
    <property type="entry name" value="Rhodanese-like domain"/>
    <property type="match status" value="1"/>
</dbReference>
<dbReference type="SMART" id="SM00450">
    <property type="entry name" value="RHOD"/>
    <property type="match status" value="1"/>
</dbReference>
<dbReference type="Proteomes" id="UP000064201">
    <property type="component" value="Chromosome"/>
</dbReference>
<dbReference type="InterPro" id="IPR036873">
    <property type="entry name" value="Rhodanese-like_dom_sf"/>
</dbReference>
<organism evidence="2 3">
    <name type="scientific">Thioalkalivibrio versutus</name>
    <dbReference type="NCBI Taxonomy" id="106634"/>
    <lineage>
        <taxon>Bacteria</taxon>
        <taxon>Pseudomonadati</taxon>
        <taxon>Pseudomonadota</taxon>
        <taxon>Gammaproteobacteria</taxon>
        <taxon>Chromatiales</taxon>
        <taxon>Ectothiorhodospiraceae</taxon>
        <taxon>Thioalkalivibrio</taxon>
    </lineage>
</organism>
<feature type="domain" description="Rhodanese" evidence="1">
    <location>
        <begin position="54"/>
        <end position="154"/>
    </location>
</feature>
<dbReference type="OrthoDB" id="176845at2"/>
<keyword evidence="3" id="KW-1185">Reference proteome</keyword>